<proteinExistence type="predicted"/>
<feature type="chain" id="PRO_5035428331" evidence="1">
    <location>
        <begin position="18"/>
        <end position="187"/>
    </location>
</feature>
<organism evidence="2 3">
    <name type="scientific">Paraphoma chrysanthemicola</name>
    <dbReference type="NCBI Taxonomy" id="798071"/>
    <lineage>
        <taxon>Eukaryota</taxon>
        <taxon>Fungi</taxon>
        <taxon>Dikarya</taxon>
        <taxon>Ascomycota</taxon>
        <taxon>Pezizomycotina</taxon>
        <taxon>Dothideomycetes</taxon>
        <taxon>Pleosporomycetidae</taxon>
        <taxon>Pleosporales</taxon>
        <taxon>Pleosporineae</taxon>
        <taxon>Phaeosphaeriaceae</taxon>
        <taxon>Paraphoma</taxon>
    </lineage>
</organism>
<dbReference type="AlphaFoldDB" id="A0A8K0QTP9"/>
<keyword evidence="1" id="KW-0732">Signal</keyword>
<evidence type="ECO:0000313" key="2">
    <source>
        <dbReference type="EMBL" id="KAH7069448.1"/>
    </source>
</evidence>
<evidence type="ECO:0000256" key="1">
    <source>
        <dbReference type="SAM" id="SignalP"/>
    </source>
</evidence>
<sequence>MKYILAVGAAICSVASAWPLLPWLQLAPPAPGTQFYQLQAKSATTAVNNQWVTLPTSSSSYGLATAQTAATKFFVQKYNATNTWAFHNADDTRQLALRGPDGVLLYLIDVTNPNAGNIPGGQLMEWATFTMDNNILGVNDGSTLKNRTFVAVSGTGASYTLALYDGVSSTTQAITPVTLNLVRSGST</sequence>
<dbReference type="OrthoDB" id="5199481at2759"/>
<feature type="signal peptide" evidence="1">
    <location>
        <begin position="1"/>
        <end position="17"/>
    </location>
</feature>
<protein>
    <submittedName>
        <fullName evidence="2">Uncharacterized protein</fullName>
    </submittedName>
</protein>
<keyword evidence="3" id="KW-1185">Reference proteome</keyword>
<evidence type="ECO:0000313" key="3">
    <source>
        <dbReference type="Proteomes" id="UP000813461"/>
    </source>
</evidence>
<gene>
    <name evidence="2" type="ORF">FB567DRAFT_507812</name>
</gene>
<dbReference type="EMBL" id="JAGMVJ010000029">
    <property type="protein sequence ID" value="KAH7069448.1"/>
    <property type="molecule type" value="Genomic_DNA"/>
</dbReference>
<comment type="caution">
    <text evidence="2">The sequence shown here is derived from an EMBL/GenBank/DDBJ whole genome shotgun (WGS) entry which is preliminary data.</text>
</comment>
<dbReference type="Proteomes" id="UP000813461">
    <property type="component" value="Unassembled WGS sequence"/>
</dbReference>
<name>A0A8K0QTP9_9PLEO</name>
<accession>A0A8K0QTP9</accession>
<reference evidence="2" key="1">
    <citation type="journal article" date="2021" name="Nat. Commun.">
        <title>Genetic determinants of endophytism in the Arabidopsis root mycobiome.</title>
        <authorList>
            <person name="Mesny F."/>
            <person name="Miyauchi S."/>
            <person name="Thiergart T."/>
            <person name="Pickel B."/>
            <person name="Atanasova L."/>
            <person name="Karlsson M."/>
            <person name="Huettel B."/>
            <person name="Barry K.W."/>
            <person name="Haridas S."/>
            <person name="Chen C."/>
            <person name="Bauer D."/>
            <person name="Andreopoulos W."/>
            <person name="Pangilinan J."/>
            <person name="LaButti K."/>
            <person name="Riley R."/>
            <person name="Lipzen A."/>
            <person name="Clum A."/>
            <person name="Drula E."/>
            <person name="Henrissat B."/>
            <person name="Kohler A."/>
            <person name="Grigoriev I.V."/>
            <person name="Martin F.M."/>
            <person name="Hacquard S."/>
        </authorList>
    </citation>
    <scope>NUCLEOTIDE SEQUENCE</scope>
    <source>
        <strain evidence="2">MPI-SDFR-AT-0120</strain>
    </source>
</reference>